<evidence type="ECO:0000259" key="8">
    <source>
        <dbReference type="Pfam" id="PF08704"/>
    </source>
</evidence>
<dbReference type="PANTHER" id="PTHR12133:SF1">
    <property type="entry name" value="TRNA (ADENINE(58)-N(1))-METHYLTRANSFERASE, MITOCHONDRIAL"/>
    <property type="match status" value="1"/>
</dbReference>
<evidence type="ECO:0000256" key="1">
    <source>
        <dbReference type="ARBA" id="ARBA00022603"/>
    </source>
</evidence>
<keyword evidence="4 5" id="KW-0819">tRNA processing</keyword>
<evidence type="ECO:0000256" key="4">
    <source>
        <dbReference type="ARBA" id="ARBA00022694"/>
    </source>
</evidence>
<dbReference type="PIRSF" id="PIRSF017269">
    <property type="entry name" value="GCD14"/>
    <property type="match status" value="1"/>
</dbReference>
<dbReference type="Proteomes" id="UP000018291">
    <property type="component" value="Unassembled WGS sequence"/>
</dbReference>
<comment type="function">
    <text evidence="5">Catalyzes the S-adenosyl-L-methionine-dependent formation of N(1)-methyladenine at position 58 (m1A58) in tRNA.</text>
</comment>
<feature type="binding site" evidence="6">
    <location>
        <begin position="126"/>
        <end position="129"/>
    </location>
    <ligand>
        <name>S-adenosyl-L-methionine</name>
        <dbReference type="ChEBI" id="CHEBI:59789"/>
    </ligand>
</feature>
<keyword evidence="1 5" id="KW-0489">Methyltransferase</keyword>
<comment type="caution">
    <text evidence="9">The sequence shown here is derived from an EMBL/GenBank/DDBJ whole genome shotgun (WGS) entry which is preliminary data.</text>
</comment>
<evidence type="ECO:0000256" key="7">
    <source>
        <dbReference type="SAM" id="MobiDB-lite"/>
    </source>
</evidence>
<comment type="similarity">
    <text evidence="5">Belongs to the class I-like SAM-binding methyltransferase superfamily. TRM61 family.</text>
</comment>
<evidence type="ECO:0000256" key="2">
    <source>
        <dbReference type="ARBA" id="ARBA00022679"/>
    </source>
</evidence>
<accession>R4Z6G5</accession>
<reference evidence="9 10" key="1">
    <citation type="journal article" date="2013" name="ISME J.">
        <title>Metabolic model for the filamentous 'Candidatus Microthrix parvicella' based on genomic and metagenomic analyses.</title>
        <authorList>
            <person name="Jon McIlroy S."/>
            <person name="Kristiansen R."/>
            <person name="Albertsen M."/>
            <person name="Michael Karst S."/>
            <person name="Rossetti S."/>
            <person name="Lund Nielsen J."/>
            <person name="Tandoi V."/>
            <person name="James Seviour R."/>
            <person name="Nielsen P.H."/>
        </authorList>
    </citation>
    <scope>NUCLEOTIDE SEQUENCE [LARGE SCALE GENOMIC DNA]</scope>
    <source>
        <strain evidence="9 10">RN1</strain>
    </source>
</reference>
<gene>
    <name evidence="9" type="ORF">BN381_410006</name>
</gene>
<protein>
    <recommendedName>
        <fullName evidence="5">tRNA (adenine(58)-N(1))-methyltransferase TrmI</fullName>
        <ecNumber evidence="5">2.1.1.220</ecNumber>
    </recommendedName>
</protein>
<dbReference type="InterPro" id="IPR029063">
    <property type="entry name" value="SAM-dependent_MTases_sf"/>
</dbReference>
<dbReference type="EMBL" id="CANL01000036">
    <property type="protein sequence ID" value="CCM64537.1"/>
    <property type="molecule type" value="Genomic_DNA"/>
</dbReference>
<feature type="binding site" evidence="6">
    <location>
        <position position="194"/>
    </location>
    <ligand>
        <name>S-adenosyl-L-methionine</name>
        <dbReference type="ChEBI" id="CHEBI:59789"/>
    </ligand>
</feature>
<feature type="region of interest" description="Disordered" evidence="7">
    <location>
        <begin position="1"/>
        <end position="20"/>
    </location>
</feature>
<comment type="catalytic activity">
    <reaction evidence="5">
        <text>adenosine(58) in tRNA + S-adenosyl-L-methionine = N(1)-methyladenosine(58) in tRNA + S-adenosyl-L-homocysteine + H(+)</text>
        <dbReference type="Rhea" id="RHEA:43152"/>
        <dbReference type="Rhea" id="RHEA-COMP:10365"/>
        <dbReference type="Rhea" id="RHEA-COMP:10366"/>
        <dbReference type="ChEBI" id="CHEBI:15378"/>
        <dbReference type="ChEBI" id="CHEBI:57856"/>
        <dbReference type="ChEBI" id="CHEBI:59789"/>
        <dbReference type="ChEBI" id="CHEBI:74411"/>
        <dbReference type="ChEBI" id="CHEBI:74491"/>
        <dbReference type="EC" id="2.1.1.220"/>
    </reaction>
</comment>
<dbReference type="GO" id="GO:0160107">
    <property type="term" value="F:tRNA (adenine(58)-N1)-methyltransferase activity"/>
    <property type="evidence" value="ECO:0007669"/>
    <property type="project" value="UniProtKB-EC"/>
</dbReference>
<dbReference type="RefSeq" id="WP_012228721.1">
    <property type="nucleotide sequence ID" value="NZ_HG422565.1"/>
</dbReference>
<dbReference type="GO" id="GO:0031515">
    <property type="term" value="C:tRNA (m1A) methyltransferase complex"/>
    <property type="evidence" value="ECO:0007669"/>
    <property type="project" value="UniProtKB-UniRule"/>
</dbReference>
<organism evidence="9 10">
    <name type="scientific">Candidatus Neomicrothrix parvicella RN1</name>
    <dbReference type="NCBI Taxonomy" id="1229780"/>
    <lineage>
        <taxon>Bacteria</taxon>
        <taxon>Bacillati</taxon>
        <taxon>Actinomycetota</taxon>
        <taxon>Acidimicrobiia</taxon>
        <taxon>Acidimicrobiales</taxon>
        <taxon>Microthrixaceae</taxon>
        <taxon>Candidatus Neomicrothrix</taxon>
    </lineage>
</organism>
<evidence type="ECO:0000256" key="5">
    <source>
        <dbReference type="PIRNR" id="PIRNR017269"/>
    </source>
</evidence>
<dbReference type="FunFam" id="3.10.330.20:FF:000003">
    <property type="entry name" value="tRNA (Adenine(58)-N(1))-methyltransferase, mitochondrial isoform X1"/>
    <property type="match status" value="1"/>
</dbReference>
<evidence type="ECO:0000256" key="6">
    <source>
        <dbReference type="PIRSR" id="PIRSR017269-1"/>
    </source>
</evidence>
<dbReference type="Pfam" id="PF08704">
    <property type="entry name" value="GCD14"/>
    <property type="match status" value="1"/>
</dbReference>
<dbReference type="Gene3D" id="3.10.330.20">
    <property type="match status" value="1"/>
</dbReference>
<dbReference type="PANTHER" id="PTHR12133">
    <property type="entry name" value="TRNA (ADENINE(58)-N(1))-METHYLTRANSFERASE"/>
    <property type="match status" value="1"/>
</dbReference>
<feature type="domain" description="tRNA (adenine(58)-N(1))-methyltransferase catalytic subunit TRM61 C-terminal" evidence="8">
    <location>
        <begin position="89"/>
        <end position="253"/>
    </location>
</feature>
<comment type="subunit">
    <text evidence="5">Homotetramer composed of a dimer of dimers.</text>
</comment>
<keyword evidence="10" id="KW-1185">Reference proteome</keyword>
<dbReference type="PROSITE" id="PS51620">
    <property type="entry name" value="SAM_TRM61"/>
    <property type="match status" value="1"/>
</dbReference>
<dbReference type="EC" id="2.1.1.220" evidence="5"/>
<keyword evidence="2 5" id="KW-0808">Transferase</keyword>
<evidence type="ECO:0000256" key="3">
    <source>
        <dbReference type="ARBA" id="ARBA00022691"/>
    </source>
</evidence>
<dbReference type="AlphaFoldDB" id="R4Z6G5"/>
<name>R4Z6G5_9ACTN</name>
<dbReference type="GO" id="GO:0030488">
    <property type="term" value="P:tRNA methylation"/>
    <property type="evidence" value="ECO:0007669"/>
    <property type="project" value="InterPro"/>
</dbReference>
<proteinExistence type="inferred from homology"/>
<dbReference type="SUPFAM" id="SSF53335">
    <property type="entry name" value="S-adenosyl-L-methionine-dependent methyltransferases"/>
    <property type="match status" value="1"/>
</dbReference>
<dbReference type="STRING" id="1229780.BN381_410006"/>
<dbReference type="Gene3D" id="3.40.50.150">
    <property type="entry name" value="Vaccinia Virus protein VP39"/>
    <property type="match status" value="1"/>
</dbReference>
<evidence type="ECO:0000313" key="9">
    <source>
        <dbReference type="EMBL" id="CCM64537.1"/>
    </source>
</evidence>
<sequence length="296" mass="31893">MSTPITHGPPHDGVAHQGRHGPLQVGESVLLIDHKSRRYLQTLTPHQEFHSHAGPLEHDRLIGAEPGSTHRTTKGLTFTVFRPTLSDLVFKMPRGAQVIYPKDLGPILMLADIAPGVDVLESGVGSGALSAAMLRAGANVTGYELRDDFARRAQLNVARSVGPEAAARYTVQLRDVYEGIDLPAGGGFDRVVLDLPEPWQVVPHLRGALRPGGIVLAYTPSIMQASQFREALGEAGLVMAETLEVLHRTWKVDGAAVRPDHRMVAHTAFLTHARMPSTAERTLPPPATEALDKSAG</sequence>
<keyword evidence="3 5" id="KW-0949">S-adenosyl-L-methionine</keyword>
<evidence type="ECO:0000313" key="10">
    <source>
        <dbReference type="Proteomes" id="UP000018291"/>
    </source>
</evidence>
<dbReference type="InterPro" id="IPR014816">
    <property type="entry name" value="tRNA_MeTrfase_Gcd14"/>
</dbReference>
<dbReference type="InterPro" id="IPR049470">
    <property type="entry name" value="TRM61_C"/>
</dbReference>
<dbReference type="eggNOG" id="COG2519">
    <property type="taxonomic scope" value="Bacteria"/>
</dbReference>
<dbReference type="HOGENOM" id="CLU_025402_0_0_11"/>
<feature type="binding site" evidence="6">
    <location>
        <position position="144"/>
    </location>
    <ligand>
        <name>S-adenosyl-L-methionine</name>
        <dbReference type="ChEBI" id="CHEBI:59789"/>
    </ligand>
</feature>
<feature type="binding site" evidence="6">
    <location>
        <position position="175"/>
    </location>
    <ligand>
        <name>S-adenosyl-L-methionine</name>
        <dbReference type="ChEBI" id="CHEBI:59789"/>
    </ligand>
</feature>
<dbReference type="Pfam" id="PF14801">
    <property type="entry name" value="TrmI-like_N"/>
    <property type="match status" value="1"/>
</dbReference>
<dbReference type="CDD" id="cd02440">
    <property type="entry name" value="AdoMet_MTases"/>
    <property type="match status" value="1"/>
</dbReference>